<dbReference type="Gene3D" id="3.40.50.2300">
    <property type="match status" value="2"/>
</dbReference>
<accession>A0AA41XH40</accession>
<feature type="signal peptide" evidence="4">
    <location>
        <begin position="1"/>
        <end position="19"/>
    </location>
</feature>
<feature type="domain" description="Periplasmic binding protein" evidence="5">
    <location>
        <begin position="40"/>
        <end position="294"/>
    </location>
</feature>
<dbReference type="RefSeq" id="WP_259531132.1">
    <property type="nucleotide sequence ID" value="NZ_JANLCK010000019.1"/>
</dbReference>
<comment type="caution">
    <text evidence="6">The sequence shown here is derived from an EMBL/GenBank/DDBJ whole genome shotgun (WGS) entry which is preliminary data.</text>
</comment>
<reference evidence="6" key="1">
    <citation type="submission" date="2022-08" db="EMBL/GenBank/DDBJ databases">
        <authorList>
            <person name="Deng Y."/>
            <person name="Han X.-F."/>
            <person name="Zhang Y.-Q."/>
        </authorList>
    </citation>
    <scope>NUCLEOTIDE SEQUENCE</scope>
    <source>
        <strain evidence="6">CPCC 203407</strain>
    </source>
</reference>
<dbReference type="Pfam" id="PF13407">
    <property type="entry name" value="Peripla_BP_4"/>
    <property type="match status" value="1"/>
</dbReference>
<proteinExistence type="inferred from homology"/>
<feature type="chain" id="PRO_5041308895" evidence="4">
    <location>
        <begin position="20"/>
        <end position="328"/>
    </location>
</feature>
<dbReference type="InterPro" id="IPR028082">
    <property type="entry name" value="Peripla_BP_I"/>
</dbReference>
<dbReference type="PROSITE" id="PS51257">
    <property type="entry name" value="PROKAR_LIPOPROTEIN"/>
    <property type="match status" value="1"/>
</dbReference>
<evidence type="ECO:0000259" key="5">
    <source>
        <dbReference type="Pfam" id="PF13407"/>
    </source>
</evidence>
<dbReference type="SUPFAM" id="SSF53822">
    <property type="entry name" value="Periplasmic binding protein-like I"/>
    <property type="match status" value="1"/>
</dbReference>
<keyword evidence="3 4" id="KW-0732">Signal</keyword>
<comment type="similarity">
    <text evidence="2">Belongs to the bacterial solute-binding protein 2 family.</text>
</comment>
<name>A0AA41XH40_9MICO</name>
<evidence type="ECO:0000256" key="1">
    <source>
        <dbReference type="ARBA" id="ARBA00004196"/>
    </source>
</evidence>
<evidence type="ECO:0000313" key="7">
    <source>
        <dbReference type="Proteomes" id="UP001165587"/>
    </source>
</evidence>
<evidence type="ECO:0000256" key="4">
    <source>
        <dbReference type="SAM" id="SignalP"/>
    </source>
</evidence>
<dbReference type="GO" id="GO:0030313">
    <property type="term" value="C:cell envelope"/>
    <property type="evidence" value="ECO:0007669"/>
    <property type="project" value="UniProtKB-SubCell"/>
</dbReference>
<dbReference type="GO" id="GO:0030246">
    <property type="term" value="F:carbohydrate binding"/>
    <property type="evidence" value="ECO:0007669"/>
    <property type="project" value="UniProtKB-ARBA"/>
</dbReference>
<evidence type="ECO:0000313" key="6">
    <source>
        <dbReference type="EMBL" id="MCS5728026.1"/>
    </source>
</evidence>
<dbReference type="Proteomes" id="UP001165587">
    <property type="component" value="Unassembled WGS sequence"/>
</dbReference>
<gene>
    <name evidence="6" type="ORF">N1028_19180</name>
</gene>
<dbReference type="InterPro" id="IPR025997">
    <property type="entry name" value="SBP_2_dom"/>
</dbReference>
<keyword evidence="7" id="KW-1185">Reference proteome</keyword>
<evidence type="ECO:0000256" key="3">
    <source>
        <dbReference type="ARBA" id="ARBA00022729"/>
    </source>
</evidence>
<organism evidence="6 7">
    <name type="scientific">Herbiconiux oxytropis</name>
    <dbReference type="NCBI Taxonomy" id="2970915"/>
    <lineage>
        <taxon>Bacteria</taxon>
        <taxon>Bacillati</taxon>
        <taxon>Actinomycetota</taxon>
        <taxon>Actinomycetes</taxon>
        <taxon>Micrococcales</taxon>
        <taxon>Microbacteriaceae</taxon>
        <taxon>Herbiconiux</taxon>
    </lineage>
</organism>
<dbReference type="EMBL" id="JANLCK010000019">
    <property type="protein sequence ID" value="MCS5728026.1"/>
    <property type="molecule type" value="Genomic_DNA"/>
</dbReference>
<sequence length="328" mass="34322">MKKTAFAVTGLAVTALALAGCSSSSTTSSTDAAGDQPLKIVMLLNDQFDPYYLTLVTGAEEKAEELGIDFSWQAPTTLDVASQTQLLQSVAATQPDGIIMSALDADAMVAPMKAIMDSGIPIITVDSDVNDESARLGTVKSDGKVAGEQAAEYVEELLGGEGTVGYVGYTPGIQSVDVRLEGWTETLAGFSGIENAGDEYAGADVAENVEKTSALLSRETELDAIFASWTNAAIGAAQGVQQAGRDVAVIGVDAAPDEVDLLERGLINALVVQKPYDMGGIAVEELAGYILDGEEPESETLLDAVIATKDNMDDPEVSKYFYTTPDEK</sequence>
<evidence type="ECO:0000256" key="2">
    <source>
        <dbReference type="ARBA" id="ARBA00007639"/>
    </source>
</evidence>
<dbReference type="PANTHER" id="PTHR46847">
    <property type="entry name" value="D-ALLOSE-BINDING PERIPLASMIC PROTEIN-RELATED"/>
    <property type="match status" value="1"/>
</dbReference>
<dbReference type="AlphaFoldDB" id="A0AA41XH40"/>
<dbReference type="PANTHER" id="PTHR46847:SF1">
    <property type="entry name" value="D-ALLOSE-BINDING PERIPLASMIC PROTEIN-RELATED"/>
    <property type="match status" value="1"/>
</dbReference>
<protein>
    <submittedName>
        <fullName evidence="6">Substrate-binding domain-containing protein</fullName>
    </submittedName>
</protein>
<comment type="subcellular location">
    <subcellularLocation>
        <location evidence="1">Cell envelope</location>
    </subcellularLocation>
</comment>